<proteinExistence type="predicted"/>
<evidence type="ECO:0000313" key="2">
    <source>
        <dbReference type="Proteomes" id="UP000196803"/>
    </source>
</evidence>
<dbReference type="EMBL" id="FXXC01000001">
    <property type="protein sequence ID" value="SMR95445.1"/>
    <property type="molecule type" value="Genomic_DNA"/>
</dbReference>
<organism evidence="1 2">
    <name type="scientific">Caldicellulosiruptor bescii</name>
    <name type="common">Anaerocellum thermophilum</name>
    <dbReference type="NCBI Taxonomy" id="31899"/>
    <lineage>
        <taxon>Bacteria</taxon>
        <taxon>Bacillati</taxon>
        <taxon>Bacillota</taxon>
        <taxon>Bacillota incertae sedis</taxon>
        <taxon>Caldicellulosiruptorales</taxon>
        <taxon>Caldicellulosiruptoraceae</taxon>
        <taxon>Caldicellulosiruptor</taxon>
    </lineage>
</organism>
<comment type="caution">
    <text evidence="1">The sequence shown here is derived from an EMBL/GenBank/DDBJ whole genome shotgun (WGS) entry which is preliminary data.</text>
</comment>
<dbReference type="GeneID" id="31771847"/>
<name>A0ABY1SC54_CALBS</name>
<dbReference type="RefSeq" id="WP_015907082.1">
    <property type="nucleotide sequence ID" value="NZ_FUZL01000001.1"/>
</dbReference>
<reference evidence="1 2" key="1">
    <citation type="submission" date="2017-05" db="EMBL/GenBank/DDBJ databases">
        <authorList>
            <person name="Varghese N."/>
            <person name="Submissions S."/>
        </authorList>
    </citation>
    <scope>NUCLEOTIDE SEQUENCE [LARGE SCALE GENOMIC DNA]</scope>
    <source>
        <strain evidence="1 2">MACB1020</strain>
    </source>
</reference>
<dbReference type="Proteomes" id="UP000196803">
    <property type="component" value="Unassembled WGS sequence"/>
</dbReference>
<keyword evidence="2" id="KW-1185">Reference proteome</keyword>
<sequence>MKARKRIIVLIPIMILILQSTLVLSNDKNEKIEKGYYDYSGKKGSKDIIMSIYINNSKIIGLCAFKGVKEHIKVEGKLKNGKITLIEYNKKGQIAGTFYGDLITIDTVEGTWSNGKIKMPFKLKLVNIIYTDYGKRYNFVGFPDEEVVKFATNIQKYLIKNDKETLAKLIIYPINVKIDSKKKTIRNEKEFINNFDKIFNGNLKKAIINADPLFMFVNQYGAMLGENGYNIWFTGVQKKDKKYYLLIYTINN</sequence>
<accession>A0ABY1SC54</accession>
<gene>
    <name evidence="1" type="ORF">SAMN05216240_2624</name>
</gene>
<evidence type="ECO:0000313" key="1">
    <source>
        <dbReference type="EMBL" id="SMR95445.1"/>
    </source>
</evidence>
<protein>
    <submittedName>
        <fullName evidence="1">Uncharacterized protein</fullName>
    </submittedName>
</protein>